<protein>
    <submittedName>
        <fullName evidence="3">SpoIID/LytB domain-containing protein</fullName>
    </submittedName>
</protein>
<dbReference type="Pfam" id="PF08486">
    <property type="entry name" value="SpoIID"/>
    <property type="match status" value="1"/>
</dbReference>
<proteinExistence type="predicted"/>
<accession>A0A927GR58</accession>
<name>A0A927GR58_9BACL</name>
<dbReference type="PROSITE" id="PS51724">
    <property type="entry name" value="SPOR"/>
    <property type="match status" value="1"/>
</dbReference>
<dbReference type="GO" id="GO:0042834">
    <property type="term" value="F:peptidoglycan binding"/>
    <property type="evidence" value="ECO:0007669"/>
    <property type="project" value="InterPro"/>
</dbReference>
<dbReference type="AlphaFoldDB" id="A0A927GR58"/>
<dbReference type="NCBIfam" id="TIGR02669">
    <property type="entry name" value="SpoIID_LytB"/>
    <property type="match status" value="1"/>
</dbReference>
<gene>
    <name evidence="3" type="ORF">IDH44_05265</name>
</gene>
<evidence type="ECO:0000313" key="4">
    <source>
        <dbReference type="Proteomes" id="UP000621560"/>
    </source>
</evidence>
<dbReference type="InterPro" id="IPR013486">
    <property type="entry name" value="SpoIID/LytB"/>
</dbReference>
<dbReference type="InterPro" id="IPR007730">
    <property type="entry name" value="SPOR-like_dom"/>
</dbReference>
<evidence type="ECO:0000256" key="1">
    <source>
        <dbReference type="SAM" id="SignalP"/>
    </source>
</evidence>
<dbReference type="InterPro" id="IPR051922">
    <property type="entry name" value="Bact_Sporulation_Assoc"/>
</dbReference>
<dbReference type="GO" id="GO:0030435">
    <property type="term" value="P:sporulation resulting in formation of a cellular spore"/>
    <property type="evidence" value="ECO:0007669"/>
    <property type="project" value="InterPro"/>
</dbReference>
<evidence type="ECO:0000313" key="3">
    <source>
        <dbReference type="EMBL" id="MBD2844590.1"/>
    </source>
</evidence>
<dbReference type="PANTHER" id="PTHR30032">
    <property type="entry name" value="N-ACETYLMURAMOYL-L-ALANINE AMIDASE-RELATED"/>
    <property type="match status" value="1"/>
</dbReference>
<feature type="signal peptide" evidence="1">
    <location>
        <begin position="1"/>
        <end position="42"/>
    </location>
</feature>
<organism evidence="3 4">
    <name type="scientific">Paenibacillus sabuli</name>
    <dbReference type="NCBI Taxonomy" id="2772509"/>
    <lineage>
        <taxon>Bacteria</taxon>
        <taxon>Bacillati</taxon>
        <taxon>Bacillota</taxon>
        <taxon>Bacilli</taxon>
        <taxon>Bacillales</taxon>
        <taxon>Paenibacillaceae</taxon>
        <taxon>Paenibacillus</taxon>
    </lineage>
</organism>
<dbReference type="InterPro" id="IPR013693">
    <property type="entry name" value="SpoIID/LytB_N"/>
</dbReference>
<dbReference type="Proteomes" id="UP000621560">
    <property type="component" value="Unassembled WGS sequence"/>
</dbReference>
<feature type="domain" description="SPOR" evidence="2">
    <location>
        <begin position="97"/>
        <end position="177"/>
    </location>
</feature>
<reference evidence="3" key="1">
    <citation type="submission" date="2020-09" db="EMBL/GenBank/DDBJ databases">
        <title>A novel bacterium of genus Paenibacillus, isolated from South China Sea.</title>
        <authorList>
            <person name="Huang H."/>
            <person name="Mo K."/>
            <person name="Hu Y."/>
        </authorList>
    </citation>
    <scope>NUCLEOTIDE SEQUENCE</scope>
    <source>
        <strain evidence="3">IB182496</strain>
    </source>
</reference>
<comment type="caution">
    <text evidence="3">The sequence shown here is derived from an EMBL/GenBank/DDBJ whole genome shotgun (WGS) entry which is preliminary data.</text>
</comment>
<dbReference type="PANTHER" id="PTHR30032:SF4">
    <property type="entry name" value="AMIDASE ENHANCER"/>
    <property type="match status" value="1"/>
</dbReference>
<keyword evidence="1" id="KW-0732">Signal</keyword>
<evidence type="ECO:0000259" key="2">
    <source>
        <dbReference type="PROSITE" id="PS51724"/>
    </source>
</evidence>
<sequence>MNVGKRLSSGRRMVLIARAVALLAAAALLVVPLLLQAQTAQAAAPALERIRVALLVNLPGTYTNNATAASLSGSEGLQVKLRGSAAWDQLAAGEYARVALDDYKVLVGESADYRAAAAVLEQVKKSSSAAWLVSAQGGQGALTYRVLEGAYASAADAQAAVSKWSGDAALQSLPGALAPRLAGPLRLASAPYTTLQEARAAAAVAVAAGLEAYPAVIGSGADVRYVAVIGAAADEAQLAALREQASAVEALGELAVLDRAQPVVVLLRDHTRTAQAAASDALYLIGGTGTKLWLGGPESGRIKLDERYGRSYRGGFELSAHNGMLAAVNELPFEHYLYSVVGAEMPASWSAEALKAQAVAARTYALHKNGDAFEIANVVDTVLSQAYSGVASESASVTAAVDATAGEVMLYNGQVIEALFSSSAGGATADASEVWGNEVAYLRSVESPDEVSEQGLYAWYRIALEDGRTGYTREDLLEDTGTKTSGGQAILRIVGSDVMVRPIPLVQSDVEPVAKLQSGARVVLVEQAVQSNAMSWVRGPMDAEALLTAINKRLSTPISGPIRTLTIAESGPSGRALKIEVNGQTVDIRYPDSLRSALGGLPSTRFTVDETGRVTVLGSGGAKTERPYDASPLHAAGADRVEQAGGTYYVLDGSGRLRAATQDAQFRFVGTGNGHGVGLSQYGARSMAEDGYDYREILTHYYNGITISKG</sequence>
<dbReference type="RefSeq" id="WP_190915390.1">
    <property type="nucleotide sequence ID" value="NZ_JACXIZ010000011.1"/>
</dbReference>
<keyword evidence="4" id="KW-1185">Reference proteome</keyword>
<dbReference type="GO" id="GO:0030288">
    <property type="term" value="C:outer membrane-bounded periplasmic space"/>
    <property type="evidence" value="ECO:0007669"/>
    <property type="project" value="TreeGrafter"/>
</dbReference>
<dbReference type="EMBL" id="JACXIZ010000011">
    <property type="protein sequence ID" value="MBD2844590.1"/>
    <property type="molecule type" value="Genomic_DNA"/>
</dbReference>
<feature type="chain" id="PRO_5037295803" evidence="1">
    <location>
        <begin position="43"/>
        <end position="710"/>
    </location>
</feature>